<dbReference type="Gene3D" id="1.10.287.70">
    <property type="match status" value="1"/>
</dbReference>
<sequence>MVSETLKNMYPPQLPTLKLAKSNVRLLTYLVLYLIFLLLGAAIFSAIEFPDETKMMRALRNRREKFLRDFPCISGVVLELWFMVGGLVNKMHLVVTLERVTSITTTTNTFLHTHNYTTFIPPTAAAVTTTTTTPIHPPLSSPLATTAIVVSTHYRLSPLSLPLSYPPTTTTNTFLPSHHHYYHLPTLPPPLLPPSYPPTTTTTITTFLPSHYHHHYHLPTLPPPLPPSYPPTTTTTTFLPSHHHHHHYHLPTLPPPLQPPPPSYPPTTTTPTHPASTTVSSLSHTASPCLQSVPLPNIHILECFSNLTQMVRLIITSIILQCPLT</sequence>
<feature type="compositionally biased region" description="Low complexity" evidence="1">
    <location>
        <begin position="266"/>
        <end position="278"/>
    </location>
</feature>
<evidence type="ECO:0000313" key="3">
    <source>
        <dbReference type="EMBL" id="KAK4320342.1"/>
    </source>
</evidence>
<feature type="compositionally biased region" description="Pro residues" evidence="1">
    <location>
        <begin position="252"/>
        <end position="265"/>
    </location>
</feature>
<gene>
    <name evidence="3" type="ORF">Pmani_008848</name>
</gene>
<dbReference type="PRINTS" id="PR01217">
    <property type="entry name" value="PRICHEXTENSN"/>
</dbReference>
<organism evidence="3 4">
    <name type="scientific">Petrolisthes manimaculis</name>
    <dbReference type="NCBI Taxonomy" id="1843537"/>
    <lineage>
        <taxon>Eukaryota</taxon>
        <taxon>Metazoa</taxon>
        <taxon>Ecdysozoa</taxon>
        <taxon>Arthropoda</taxon>
        <taxon>Crustacea</taxon>
        <taxon>Multicrustacea</taxon>
        <taxon>Malacostraca</taxon>
        <taxon>Eumalacostraca</taxon>
        <taxon>Eucarida</taxon>
        <taxon>Decapoda</taxon>
        <taxon>Pleocyemata</taxon>
        <taxon>Anomura</taxon>
        <taxon>Galatheoidea</taxon>
        <taxon>Porcellanidae</taxon>
        <taxon>Petrolisthes</taxon>
    </lineage>
</organism>
<feature type="transmembrane region" description="Helical" evidence="2">
    <location>
        <begin position="26"/>
        <end position="49"/>
    </location>
</feature>
<accession>A0AAE1UEA5</accession>
<name>A0AAE1UEA5_9EUCA</name>
<keyword evidence="2" id="KW-0812">Transmembrane</keyword>
<dbReference type="AlphaFoldDB" id="A0AAE1UEA5"/>
<feature type="transmembrane region" description="Helical" evidence="2">
    <location>
        <begin position="70"/>
        <end position="88"/>
    </location>
</feature>
<comment type="caution">
    <text evidence="3">The sequence shown here is derived from an EMBL/GenBank/DDBJ whole genome shotgun (WGS) entry which is preliminary data.</text>
</comment>
<feature type="region of interest" description="Disordered" evidence="1">
    <location>
        <begin position="230"/>
        <end position="281"/>
    </location>
</feature>
<reference evidence="3" key="1">
    <citation type="submission" date="2023-11" db="EMBL/GenBank/DDBJ databases">
        <title>Genome assemblies of two species of porcelain crab, Petrolisthes cinctipes and Petrolisthes manimaculis (Anomura: Porcellanidae).</title>
        <authorList>
            <person name="Angst P."/>
        </authorList>
    </citation>
    <scope>NUCLEOTIDE SEQUENCE</scope>
    <source>
        <strain evidence="3">PB745_02</strain>
        <tissue evidence="3">Gill</tissue>
    </source>
</reference>
<feature type="compositionally biased region" description="Low complexity" evidence="1">
    <location>
        <begin position="231"/>
        <end position="240"/>
    </location>
</feature>
<proteinExistence type="predicted"/>
<protein>
    <submittedName>
        <fullName evidence="3">Uncharacterized protein</fullName>
    </submittedName>
</protein>
<dbReference type="Proteomes" id="UP001292094">
    <property type="component" value="Unassembled WGS sequence"/>
</dbReference>
<keyword evidence="2" id="KW-1133">Transmembrane helix</keyword>
<evidence type="ECO:0000313" key="4">
    <source>
        <dbReference type="Proteomes" id="UP001292094"/>
    </source>
</evidence>
<evidence type="ECO:0000256" key="2">
    <source>
        <dbReference type="SAM" id="Phobius"/>
    </source>
</evidence>
<keyword evidence="2" id="KW-0472">Membrane</keyword>
<dbReference type="EMBL" id="JAWZYT010000676">
    <property type="protein sequence ID" value="KAK4320342.1"/>
    <property type="molecule type" value="Genomic_DNA"/>
</dbReference>
<evidence type="ECO:0000256" key="1">
    <source>
        <dbReference type="SAM" id="MobiDB-lite"/>
    </source>
</evidence>
<keyword evidence="4" id="KW-1185">Reference proteome</keyword>